<dbReference type="GO" id="GO:0038023">
    <property type="term" value="F:signaling receptor activity"/>
    <property type="evidence" value="ECO:0007669"/>
    <property type="project" value="InterPro"/>
</dbReference>
<keyword evidence="11 14" id="KW-0472">Membrane</keyword>
<keyword evidence="13 14" id="KW-0998">Cell outer membrane</keyword>
<keyword evidence="21" id="KW-1185">Reference proteome</keyword>
<dbReference type="InterPro" id="IPR010917">
    <property type="entry name" value="TonB_rcpt_CS"/>
</dbReference>
<dbReference type="GO" id="GO:0015344">
    <property type="term" value="F:siderophore uptake transmembrane transporter activity"/>
    <property type="evidence" value="ECO:0007669"/>
    <property type="project" value="TreeGrafter"/>
</dbReference>
<dbReference type="PROSITE" id="PS52016">
    <property type="entry name" value="TONB_DEPENDENT_REC_3"/>
    <property type="match status" value="1"/>
</dbReference>
<dbReference type="EMBL" id="FZOL01000023">
    <property type="protein sequence ID" value="SNT07418.1"/>
    <property type="molecule type" value="Genomic_DNA"/>
</dbReference>
<dbReference type="NCBIfam" id="TIGR01783">
    <property type="entry name" value="TonB-siderophor"/>
    <property type="match status" value="1"/>
</dbReference>
<comment type="similarity">
    <text evidence="2 14 16">Belongs to the TonB-dependent receptor family.</text>
</comment>
<evidence type="ECO:0000256" key="16">
    <source>
        <dbReference type="RuleBase" id="RU003357"/>
    </source>
</evidence>
<dbReference type="Pfam" id="PF07715">
    <property type="entry name" value="Plug"/>
    <property type="match status" value="1"/>
</dbReference>
<feature type="signal peptide" evidence="17">
    <location>
        <begin position="1"/>
        <end position="24"/>
    </location>
</feature>
<evidence type="ECO:0000256" key="12">
    <source>
        <dbReference type="ARBA" id="ARBA00023170"/>
    </source>
</evidence>
<dbReference type="SUPFAM" id="SSF56935">
    <property type="entry name" value="Porins"/>
    <property type="match status" value="1"/>
</dbReference>
<evidence type="ECO:0000256" key="7">
    <source>
        <dbReference type="ARBA" id="ARBA00022729"/>
    </source>
</evidence>
<feature type="chain" id="PRO_5011240933" evidence="17">
    <location>
        <begin position="25"/>
        <end position="737"/>
    </location>
</feature>
<evidence type="ECO:0000256" key="13">
    <source>
        <dbReference type="ARBA" id="ARBA00023237"/>
    </source>
</evidence>
<dbReference type="OrthoDB" id="9764669at2"/>
<evidence type="ECO:0000256" key="15">
    <source>
        <dbReference type="PROSITE-ProRule" id="PRU10144"/>
    </source>
</evidence>
<keyword evidence="9" id="KW-0406">Ion transport</keyword>
<reference evidence="21" key="1">
    <citation type="submission" date="2017-06" db="EMBL/GenBank/DDBJ databases">
        <authorList>
            <person name="Varghese N."/>
            <person name="Submissions S."/>
        </authorList>
    </citation>
    <scope>NUCLEOTIDE SEQUENCE [LARGE SCALE GENOMIC DNA]</scope>
    <source>
        <strain evidence="21">DSM 22348</strain>
    </source>
</reference>
<dbReference type="InterPro" id="IPR000531">
    <property type="entry name" value="Beta-barrel_TonB"/>
</dbReference>
<evidence type="ECO:0000256" key="10">
    <source>
        <dbReference type="ARBA" id="ARBA00023077"/>
    </source>
</evidence>
<dbReference type="GO" id="GO:0009279">
    <property type="term" value="C:cell outer membrane"/>
    <property type="evidence" value="ECO:0007669"/>
    <property type="project" value="UniProtKB-SubCell"/>
</dbReference>
<protein>
    <submittedName>
        <fullName evidence="20">Ferric enterobactin receptor</fullName>
    </submittedName>
</protein>
<evidence type="ECO:0000256" key="5">
    <source>
        <dbReference type="ARBA" id="ARBA00022496"/>
    </source>
</evidence>
<evidence type="ECO:0000256" key="9">
    <source>
        <dbReference type="ARBA" id="ARBA00023065"/>
    </source>
</evidence>
<dbReference type="InterPro" id="IPR012910">
    <property type="entry name" value="Plug_dom"/>
</dbReference>
<dbReference type="Proteomes" id="UP000198407">
    <property type="component" value="Unassembled WGS sequence"/>
</dbReference>
<dbReference type="NCBIfam" id="NF010048">
    <property type="entry name" value="PRK13524.1"/>
    <property type="match status" value="1"/>
</dbReference>
<dbReference type="GO" id="GO:0044718">
    <property type="term" value="P:siderophore transmembrane transport"/>
    <property type="evidence" value="ECO:0007669"/>
    <property type="project" value="TreeGrafter"/>
</dbReference>
<feature type="domain" description="TonB-dependent receptor plug" evidence="19">
    <location>
        <begin position="54"/>
        <end position="168"/>
    </location>
</feature>
<dbReference type="STRING" id="1215104.GCA_000730585_02959"/>
<feature type="domain" description="TonB-dependent receptor-like beta-barrel" evidence="18">
    <location>
        <begin position="269"/>
        <end position="703"/>
    </location>
</feature>
<dbReference type="Gene3D" id="2.40.170.20">
    <property type="entry name" value="TonB-dependent receptor, beta-barrel domain"/>
    <property type="match status" value="1"/>
</dbReference>
<dbReference type="PANTHER" id="PTHR30069">
    <property type="entry name" value="TONB-DEPENDENT OUTER MEMBRANE RECEPTOR"/>
    <property type="match status" value="1"/>
</dbReference>
<dbReference type="Pfam" id="PF00593">
    <property type="entry name" value="TonB_dep_Rec_b-barrel"/>
    <property type="match status" value="1"/>
</dbReference>
<dbReference type="InterPro" id="IPR036942">
    <property type="entry name" value="Beta-barrel_TonB_sf"/>
</dbReference>
<evidence type="ECO:0000259" key="19">
    <source>
        <dbReference type="Pfam" id="PF07715"/>
    </source>
</evidence>
<dbReference type="InterPro" id="IPR058134">
    <property type="entry name" value="PirA/FepA/PfeA"/>
</dbReference>
<dbReference type="RefSeq" id="WP_042124743.1">
    <property type="nucleotide sequence ID" value="NZ_FZOL01000023.1"/>
</dbReference>
<evidence type="ECO:0000256" key="8">
    <source>
        <dbReference type="ARBA" id="ARBA00023004"/>
    </source>
</evidence>
<evidence type="ECO:0000256" key="11">
    <source>
        <dbReference type="ARBA" id="ARBA00023136"/>
    </source>
</evidence>
<evidence type="ECO:0000256" key="14">
    <source>
        <dbReference type="PROSITE-ProRule" id="PRU01360"/>
    </source>
</evidence>
<accession>A0A239JPR2</accession>
<keyword evidence="7 17" id="KW-0732">Signal</keyword>
<dbReference type="CDD" id="cd01347">
    <property type="entry name" value="ligand_gated_channel"/>
    <property type="match status" value="1"/>
</dbReference>
<keyword evidence="3 14" id="KW-0813">Transport</keyword>
<gene>
    <name evidence="20" type="ORF">SAMN05444352_12320</name>
</gene>
<dbReference type="PANTHER" id="PTHR30069:SF8">
    <property type="entry name" value="TONB-DEPENDENT SIDEROPHORE RECEPTOR PROTEIN"/>
    <property type="match status" value="1"/>
</dbReference>
<keyword evidence="8" id="KW-0408">Iron</keyword>
<evidence type="ECO:0000313" key="21">
    <source>
        <dbReference type="Proteomes" id="UP000198407"/>
    </source>
</evidence>
<dbReference type="AlphaFoldDB" id="A0A239JPR2"/>
<feature type="short sequence motif" description="TonB C-terminal box" evidence="15">
    <location>
        <begin position="720"/>
        <end position="737"/>
    </location>
</feature>
<evidence type="ECO:0000256" key="2">
    <source>
        <dbReference type="ARBA" id="ARBA00009810"/>
    </source>
</evidence>
<dbReference type="Gene3D" id="2.170.130.10">
    <property type="entry name" value="TonB-dependent receptor, plug domain"/>
    <property type="match status" value="1"/>
</dbReference>
<proteinExistence type="inferred from homology"/>
<dbReference type="NCBIfam" id="NF010051">
    <property type="entry name" value="PRK13528.1"/>
    <property type="match status" value="1"/>
</dbReference>
<keyword evidence="6 14" id="KW-0812">Transmembrane</keyword>
<evidence type="ECO:0000256" key="4">
    <source>
        <dbReference type="ARBA" id="ARBA00022452"/>
    </source>
</evidence>
<evidence type="ECO:0000256" key="3">
    <source>
        <dbReference type="ARBA" id="ARBA00022448"/>
    </source>
</evidence>
<keyword evidence="12 20" id="KW-0675">Receptor</keyword>
<dbReference type="InterPro" id="IPR039426">
    <property type="entry name" value="TonB-dep_rcpt-like"/>
</dbReference>
<evidence type="ECO:0000256" key="17">
    <source>
        <dbReference type="SAM" id="SignalP"/>
    </source>
</evidence>
<evidence type="ECO:0000256" key="6">
    <source>
        <dbReference type="ARBA" id="ARBA00022692"/>
    </source>
</evidence>
<name>A0A239JPR2_9PSED</name>
<keyword evidence="10 16" id="KW-0798">TonB box</keyword>
<keyword evidence="4 14" id="KW-1134">Transmembrane beta strand</keyword>
<dbReference type="InterPro" id="IPR010105">
    <property type="entry name" value="TonB_sidphr_rcpt"/>
</dbReference>
<dbReference type="PROSITE" id="PS01156">
    <property type="entry name" value="TONB_DEPENDENT_REC_2"/>
    <property type="match status" value="1"/>
</dbReference>
<evidence type="ECO:0000259" key="18">
    <source>
        <dbReference type="Pfam" id="PF00593"/>
    </source>
</evidence>
<evidence type="ECO:0000313" key="20">
    <source>
        <dbReference type="EMBL" id="SNT07418.1"/>
    </source>
</evidence>
<dbReference type="InterPro" id="IPR037066">
    <property type="entry name" value="Plug_dom_sf"/>
</dbReference>
<sequence>MQPRFKLNPLCLALLAVSPSSLLAATAAQSGEVLELTDTHVVATAAEELKQAPGVSLITEEDIRKRPPVNDLSEIIRKMPGVNLTGNSASGTRGNNRQIDLRGMGPENTLILIDGKPVTSRNAVRYTRSGERDTRGDSNWVPASEVESIEVLRGPAAARYGSGSMGGVVNIITKRPTQALTGSLSAFTNLPEDDAEGMTKRTTFSLAGALTDSLTFRVYGNLNKTDADDADINADHTASGGSLAAGREGVRNKDVNALLSWALDNQQTIDFESGFSRQGNIYAGDVGTGATDSLTPGSTINQWLGRETNTMYRQNFSVTHRGDWEFGTSRLLAQYENTRNNRLLEGQTGSVDGDISGSDKSTSTYDSYLVQGQLDIPLQLLLAQTLTLGAEWNHQELDDPSTMDRAIGTTLPNSAAGSRPTDMDATIMAVYAEDNIELTPNWFLTPGLRLDHHDQFGANWSPSLNTSYKLTEDITLKGGIARAFKAPNLYQSNPNYLYRSNGNGCAPSLSSNGCYVLGNADLDPEISINKEVGISFARDGWSAGLTYFRNDYESKIVSSNDLVGRTSTNEAILRWDNAKDAVVKGWEGNIGVPLLGEVGEILSWNTNFTYMDSNEDSDGNPLSVVPEYTVNSMLDWQVTQALSLSLTATYYGKQEPRRFNPTRDVGVTAANELRTLDPYHVWGIGGTYELTRNVSFGAGINNLFDKRVYREGAGTSAGASTYNEPGRAFYASVTTTF</sequence>
<keyword evidence="5" id="KW-0410">Iron transport</keyword>
<comment type="subcellular location">
    <subcellularLocation>
        <location evidence="1 14">Cell outer membrane</location>
        <topology evidence="1 14">Multi-pass membrane protein</topology>
    </subcellularLocation>
</comment>
<organism evidence="20 21">
    <name type="scientific">Pseudomonas japonica</name>
    <dbReference type="NCBI Taxonomy" id="256466"/>
    <lineage>
        <taxon>Bacteria</taxon>
        <taxon>Pseudomonadati</taxon>
        <taxon>Pseudomonadota</taxon>
        <taxon>Gammaproteobacteria</taxon>
        <taxon>Pseudomonadales</taxon>
        <taxon>Pseudomonadaceae</taxon>
        <taxon>Pseudomonas</taxon>
    </lineage>
</organism>
<evidence type="ECO:0000256" key="1">
    <source>
        <dbReference type="ARBA" id="ARBA00004571"/>
    </source>
</evidence>